<organism evidence="3 4">
    <name type="scientific">Sphingomonas alba</name>
    <dbReference type="NCBI Taxonomy" id="2908208"/>
    <lineage>
        <taxon>Bacteria</taxon>
        <taxon>Pseudomonadati</taxon>
        <taxon>Pseudomonadota</taxon>
        <taxon>Alphaproteobacteria</taxon>
        <taxon>Sphingomonadales</taxon>
        <taxon>Sphingomonadaceae</taxon>
        <taxon>Sphingomonas</taxon>
    </lineage>
</organism>
<proteinExistence type="inferred from homology"/>
<keyword evidence="2" id="KW-1134">Transmembrane beta strand</keyword>
<comment type="caution">
    <text evidence="3">The sequence shown here is derived from an EMBL/GenBank/DDBJ whole genome shotgun (WGS) entry which is preliminary data.</text>
</comment>
<dbReference type="PANTHER" id="PTHR30203">
    <property type="entry name" value="OUTER MEMBRANE CATION EFFLUX PROTEIN"/>
    <property type="match status" value="1"/>
</dbReference>
<sequence>MRAEHGKPKRALARLAATACCASILAGCVQGPDYTRPMVEVPDAYRTATLLTPSEIRDHWWTGYGDPRLDALVTEALSNNRDLRIATARVDEFAAVLAGTRSQGFPQVGYGLSGNRSRASKEMIPSIVDPLSTTWSGLLSASWEIDLWGRIRRETEAARANLLASEEARQGVTLTLISSVIIGYVTLLDLDEQLRVSEQTVAGRAKSVDVFEKRLAAGWISEFEMAQVRSEYQAAVASLPPIRQAIAQQENALSVLVGRNPGPIARATPAEIANYGQLTIPAGIPSELLARRPDIRQAEQQLIASNALIGSARALFFPRITLTGLLGLASPSLGRLFSGDAHTWSFTGDVAGPIYTGGGLTAAVDQATARRDQSLANYEKVIQNAFRDVDDALAAVQHAAEFREAIRLRVSTLQRGVELANERYENGYSDYLEVLDTERSLFNSELQYASARGDYQRALVNLYRALGGDWVGAPANAASTVQSGGSKK</sequence>
<reference evidence="3" key="1">
    <citation type="submission" date="2022-05" db="EMBL/GenBank/DDBJ databases">
        <authorList>
            <person name="Jo J.-H."/>
            <person name="Im W.-T."/>
        </authorList>
    </citation>
    <scope>NUCLEOTIDE SEQUENCE</scope>
    <source>
        <strain evidence="3">SE158</strain>
    </source>
</reference>
<comment type="similarity">
    <text evidence="1 2">Belongs to the outer membrane factor (OMF) (TC 1.B.17) family.</text>
</comment>
<dbReference type="NCBIfam" id="TIGR01845">
    <property type="entry name" value="outer_NodT"/>
    <property type="match status" value="1"/>
</dbReference>
<keyword evidence="4" id="KW-1185">Reference proteome</keyword>
<dbReference type="Pfam" id="PF02321">
    <property type="entry name" value="OEP"/>
    <property type="match status" value="2"/>
</dbReference>
<evidence type="ECO:0000313" key="3">
    <source>
        <dbReference type="EMBL" id="MCL6684808.1"/>
    </source>
</evidence>
<keyword evidence="2" id="KW-0812">Transmembrane</keyword>
<dbReference type="Gene3D" id="2.20.200.10">
    <property type="entry name" value="Outer membrane efflux proteins (OEP)"/>
    <property type="match status" value="1"/>
</dbReference>
<dbReference type="SUPFAM" id="SSF56954">
    <property type="entry name" value="Outer membrane efflux proteins (OEP)"/>
    <property type="match status" value="1"/>
</dbReference>
<dbReference type="PROSITE" id="PS51257">
    <property type="entry name" value="PROKAR_LIPOPROTEIN"/>
    <property type="match status" value="1"/>
</dbReference>
<dbReference type="Gene3D" id="1.20.1600.10">
    <property type="entry name" value="Outer membrane efflux proteins (OEP)"/>
    <property type="match status" value="1"/>
</dbReference>
<dbReference type="InterPro" id="IPR003423">
    <property type="entry name" value="OMP_efflux"/>
</dbReference>
<gene>
    <name evidence="3" type="ORF">LZ536_12990</name>
</gene>
<keyword evidence="2" id="KW-0472">Membrane</keyword>
<comment type="subcellular location">
    <subcellularLocation>
        <location evidence="2">Cell membrane</location>
        <topology evidence="2">Lipid-anchor</topology>
    </subcellularLocation>
</comment>
<keyword evidence="2" id="KW-0564">Palmitate</keyword>
<evidence type="ECO:0000313" key="4">
    <source>
        <dbReference type="Proteomes" id="UP001165363"/>
    </source>
</evidence>
<dbReference type="InterPro" id="IPR010131">
    <property type="entry name" value="MdtP/NodT-like"/>
</dbReference>
<evidence type="ECO:0000256" key="2">
    <source>
        <dbReference type="RuleBase" id="RU362097"/>
    </source>
</evidence>
<dbReference type="Proteomes" id="UP001165363">
    <property type="component" value="Unassembled WGS sequence"/>
</dbReference>
<keyword evidence="2" id="KW-0449">Lipoprotein</keyword>
<name>A0ABT0RQI4_9SPHN</name>
<protein>
    <submittedName>
        <fullName evidence="3">Efflux transporter outer membrane subunit</fullName>
    </submittedName>
</protein>
<dbReference type="EMBL" id="JAMGBD010000002">
    <property type="protein sequence ID" value="MCL6684808.1"/>
    <property type="molecule type" value="Genomic_DNA"/>
</dbReference>
<accession>A0ABT0RQI4</accession>
<dbReference type="RefSeq" id="WP_249849200.1">
    <property type="nucleotide sequence ID" value="NZ_JAMGBD010000002.1"/>
</dbReference>
<evidence type="ECO:0000256" key="1">
    <source>
        <dbReference type="ARBA" id="ARBA00007613"/>
    </source>
</evidence>